<comment type="caution">
    <text evidence="2">The sequence shown here is derived from an EMBL/GenBank/DDBJ whole genome shotgun (WGS) entry which is preliminary data.</text>
</comment>
<dbReference type="EMBL" id="MU858105">
    <property type="protein sequence ID" value="KAK4213712.1"/>
    <property type="molecule type" value="Genomic_DNA"/>
</dbReference>
<dbReference type="InterPro" id="IPR016181">
    <property type="entry name" value="Acyl_CoA_acyltransferase"/>
</dbReference>
<dbReference type="InterPro" id="IPR055100">
    <property type="entry name" value="GNAT_LYC1-like"/>
</dbReference>
<evidence type="ECO:0000313" key="3">
    <source>
        <dbReference type="Proteomes" id="UP001301769"/>
    </source>
</evidence>
<dbReference type="Gene3D" id="3.40.630.30">
    <property type="match status" value="1"/>
</dbReference>
<dbReference type="SUPFAM" id="SSF55729">
    <property type="entry name" value="Acyl-CoA N-acyltransferases (Nat)"/>
    <property type="match status" value="1"/>
</dbReference>
<accession>A0AAN7B880</accession>
<sequence>MGSLPDTTVWDALPDASSSSFIVTQPTNKERLHVWTMTHPKWGAALTLDNYLGREAYLQTVPLAKEGGLTQWILTDGSMRPDERPILSSCESLKKGAIAALSSSSSSEPKEVVVVDGIAHGIASVFTEPQFRGKGYASRMMREVGKALERWQTVTSLPDQRALFSVLYSDIGKSFYAKNGWAPFPSAHVSFSPASGAAAADTGKKLAKPIGYHELAELCNADEARLREEIKEAVVISGGKKSAAAILPSLEQLLWHMMREDYMTKHIFGRTPSVRGAVYGEEKGKRMWAIWSRGYYGGLETIKGNTFHILRFVVEDNHAEQSELVDGFRSIIQLARSEAAEWRSEDIQMWNPGPLARGLIEASGVQHRIVEREEDSIPSLMWYGEGQLDEWVANEKYAWC</sequence>
<keyword evidence="3" id="KW-1185">Reference proteome</keyword>
<organism evidence="2 3">
    <name type="scientific">Rhypophila decipiens</name>
    <dbReference type="NCBI Taxonomy" id="261697"/>
    <lineage>
        <taxon>Eukaryota</taxon>
        <taxon>Fungi</taxon>
        <taxon>Dikarya</taxon>
        <taxon>Ascomycota</taxon>
        <taxon>Pezizomycotina</taxon>
        <taxon>Sordariomycetes</taxon>
        <taxon>Sordariomycetidae</taxon>
        <taxon>Sordariales</taxon>
        <taxon>Naviculisporaceae</taxon>
        <taxon>Rhypophila</taxon>
    </lineage>
</organism>
<proteinExistence type="predicted"/>
<dbReference type="InterPro" id="IPR053013">
    <property type="entry name" value="LAT"/>
</dbReference>
<dbReference type="AlphaFoldDB" id="A0AAN7B880"/>
<feature type="domain" description="LYC1 C-terminal" evidence="1">
    <location>
        <begin position="188"/>
        <end position="400"/>
    </location>
</feature>
<reference evidence="2" key="2">
    <citation type="submission" date="2023-05" db="EMBL/GenBank/DDBJ databases">
        <authorList>
            <consortium name="Lawrence Berkeley National Laboratory"/>
            <person name="Steindorff A."/>
            <person name="Hensen N."/>
            <person name="Bonometti L."/>
            <person name="Westerberg I."/>
            <person name="Brannstrom I.O."/>
            <person name="Guillou S."/>
            <person name="Cros-Aarteil S."/>
            <person name="Calhoun S."/>
            <person name="Haridas S."/>
            <person name="Kuo A."/>
            <person name="Mondo S."/>
            <person name="Pangilinan J."/>
            <person name="Riley R."/>
            <person name="Labutti K."/>
            <person name="Andreopoulos B."/>
            <person name="Lipzen A."/>
            <person name="Chen C."/>
            <person name="Yanf M."/>
            <person name="Daum C."/>
            <person name="Ng V."/>
            <person name="Clum A."/>
            <person name="Ohm R."/>
            <person name="Martin F."/>
            <person name="Silar P."/>
            <person name="Natvig D."/>
            <person name="Lalanne C."/>
            <person name="Gautier V."/>
            <person name="Ament-Velasquez S.L."/>
            <person name="Kruys A."/>
            <person name="Hutchinson M.I."/>
            <person name="Powell A.J."/>
            <person name="Barry K."/>
            <person name="Miller A.N."/>
            <person name="Grigoriev I.V."/>
            <person name="Debuchy R."/>
            <person name="Gladieux P."/>
            <person name="Thoren M.H."/>
            <person name="Johannesson H."/>
        </authorList>
    </citation>
    <scope>NUCLEOTIDE SEQUENCE</scope>
    <source>
        <strain evidence="2">PSN293</strain>
    </source>
</reference>
<dbReference type="CDD" id="cd04301">
    <property type="entry name" value="NAT_SF"/>
    <property type="match status" value="1"/>
</dbReference>
<evidence type="ECO:0000313" key="2">
    <source>
        <dbReference type="EMBL" id="KAK4213712.1"/>
    </source>
</evidence>
<dbReference type="PANTHER" id="PTHR34815:SF4">
    <property type="entry name" value="N-ACETYLTRANSFERASE DOMAIN-CONTAINING PROTEIN"/>
    <property type="match status" value="1"/>
</dbReference>
<dbReference type="PANTHER" id="PTHR34815">
    <property type="entry name" value="LYSINE ACETYLTRANSFERASE"/>
    <property type="match status" value="1"/>
</dbReference>
<evidence type="ECO:0000259" key="1">
    <source>
        <dbReference type="Pfam" id="PF22998"/>
    </source>
</evidence>
<protein>
    <recommendedName>
        <fullName evidence="1">LYC1 C-terminal domain-containing protein</fullName>
    </recommendedName>
</protein>
<name>A0AAN7B880_9PEZI</name>
<dbReference type="Pfam" id="PF22998">
    <property type="entry name" value="GNAT_LYC1-like"/>
    <property type="match status" value="1"/>
</dbReference>
<gene>
    <name evidence="2" type="ORF">QBC37DRAFT_422679</name>
</gene>
<reference evidence="2" key="1">
    <citation type="journal article" date="2023" name="Mol. Phylogenet. Evol.">
        <title>Genome-scale phylogeny and comparative genomics of the fungal order Sordariales.</title>
        <authorList>
            <person name="Hensen N."/>
            <person name="Bonometti L."/>
            <person name="Westerberg I."/>
            <person name="Brannstrom I.O."/>
            <person name="Guillou S."/>
            <person name="Cros-Aarteil S."/>
            <person name="Calhoun S."/>
            <person name="Haridas S."/>
            <person name="Kuo A."/>
            <person name="Mondo S."/>
            <person name="Pangilinan J."/>
            <person name="Riley R."/>
            <person name="LaButti K."/>
            <person name="Andreopoulos B."/>
            <person name="Lipzen A."/>
            <person name="Chen C."/>
            <person name="Yan M."/>
            <person name="Daum C."/>
            <person name="Ng V."/>
            <person name="Clum A."/>
            <person name="Steindorff A."/>
            <person name="Ohm R.A."/>
            <person name="Martin F."/>
            <person name="Silar P."/>
            <person name="Natvig D.O."/>
            <person name="Lalanne C."/>
            <person name="Gautier V."/>
            <person name="Ament-Velasquez S.L."/>
            <person name="Kruys A."/>
            <person name="Hutchinson M.I."/>
            <person name="Powell A.J."/>
            <person name="Barry K."/>
            <person name="Miller A.N."/>
            <person name="Grigoriev I.V."/>
            <person name="Debuchy R."/>
            <person name="Gladieux P."/>
            <person name="Hiltunen Thoren M."/>
            <person name="Johannesson H."/>
        </authorList>
    </citation>
    <scope>NUCLEOTIDE SEQUENCE</scope>
    <source>
        <strain evidence="2">PSN293</strain>
    </source>
</reference>
<dbReference type="Proteomes" id="UP001301769">
    <property type="component" value="Unassembled WGS sequence"/>
</dbReference>